<dbReference type="Pfam" id="PF13365">
    <property type="entry name" value="Trypsin_2"/>
    <property type="match status" value="1"/>
</dbReference>
<dbReference type="SUPFAM" id="SSF47090">
    <property type="entry name" value="PGBD-like"/>
    <property type="match status" value="1"/>
</dbReference>
<dbReference type="EMBL" id="CP000830">
    <property type="protein sequence ID" value="ABV94141.1"/>
    <property type="molecule type" value="Genomic_DNA"/>
</dbReference>
<dbReference type="eggNOG" id="COG0265">
    <property type="taxonomic scope" value="Bacteria"/>
</dbReference>
<protein>
    <recommendedName>
        <fullName evidence="2">Peptidoglycan binding-like domain-containing protein</fullName>
    </recommendedName>
</protein>
<proteinExistence type="predicted"/>
<feature type="signal peptide" evidence="1">
    <location>
        <begin position="1"/>
        <end position="22"/>
    </location>
</feature>
<feature type="chain" id="PRO_5002725379" description="Peptidoglycan binding-like domain-containing protein" evidence="1">
    <location>
        <begin position="23"/>
        <end position="576"/>
    </location>
</feature>
<dbReference type="eggNOG" id="COG3409">
    <property type="taxonomic scope" value="Bacteria"/>
</dbReference>
<dbReference type="AlphaFoldDB" id="A8LS48"/>
<dbReference type="SUPFAM" id="SSF50494">
    <property type="entry name" value="Trypsin-like serine proteases"/>
    <property type="match status" value="1"/>
</dbReference>
<dbReference type="InterPro" id="IPR002477">
    <property type="entry name" value="Peptidoglycan-bd-like"/>
</dbReference>
<sequence>MTGRIFAGAATAIWLMAGVAGAQEQVWIQVEAQPTLRAAEDRARDYAGALGDVAGFRLPSGWYAIALGPFSPGDAAAVLSRLRSFGQVPGDSFIADGTDYGAAFWPQGQVTPPATAPGLVPDAPVLTISPIPEAPDETEAEARASERALDRPAREALQQAMQWFGFYRAAIDGAFGPGTRRAMSEWQADRGLPVTGTLTTAQRAQLLAEWQGDLAALGMTRVAREDAGIALDMPMGMVAFDRIEPPFVHYTGDGGRKALLISQEGSPAGLAGLYEIMQTLEVIPREGERALSGDSFEIRGRNGEIESYTYAALEDGLIKGFTLVWPPEDARLMARAAQMMRASFEPVGDSALDPTLGDRQAEQRIDLLAGLEVRQPIRAGSGFFVTPAGDVLTAARGLEGCARLTIGDDIAAELTQSDPDLGLALLSPTETVAPMAVARFAPGPARLQAEIAVAGYSYGGLLGAPTLSFGTLADLRGLTGEDALDRLAVTVTEADAGGPVLDVAGGVLGLLLPRGMDGGRVLPEDVNFSADAAAITDWLGAAGVEIVQSDPSTALPPERLAMLAENLTVLVSCWAE</sequence>
<feature type="domain" description="Peptidoglycan binding-like" evidence="2">
    <location>
        <begin position="151"/>
        <end position="206"/>
    </location>
</feature>
<dbReference type="InterPro" id="IPR009003">
    <property type="entry name" value="Peptidase_S1_PA"/>
</dbReference>
<evidence type="ECO:0000313" key="3">
    <source>
        <dbReference type="EMBL" id="ABV94141.1"/>
    </source>
</evidence>
<dbReference type="KEGG" id="dsh:Dshi_2405"/>
<accession>A8LS48</accession>
<dbReference type="InterPro" id="IPR036365">
    <property type="entry name" value="PGBD-like_sf"/>
</dbReference>
<evidence type="ECO:0000313" key="4">
    <source>
        <dbReference type="Proteomes" id="UP000006833"/>
    </source>
</evidence>
<dbReference type="Gene3D" id="1.10.101.10">
    <property type="entry name" value="PGBD-like superfamily/PGBD"/>
    <property type="match status" value="1"/>
</dbReference>
<evidence type="ECO:0000259" key="2">
    <source>
        <dbReference type="Pfam" id="PF01471"/>
    </source>
</evidence>
<dbReference type="Gene3D" id="2.40.10.120">
    <property type="match status" value="1"/>
</dbReference>
<dbReference type="STRING" id="398580.Dshi_2405"/>
<keyword evidence="4" id="KW-1185">Reference proteome</keyword>
<dbReference type="HOGENOM" id="CLU_481290_0_0_5"/>
<keyword evidence="1" id="KW-0732">Signal</keyword>
<reference evidence="4" key="1">
    <citation type="journal article" date="2010" name="ISME J.">
        <title>The complete genome sequence of the algal symbiont Dinoroseobacter shibae: a hitchhiker's guide to life in the sea.</title>
        <authorList>
            <person name="Wagner-Dobler I."/>
            <person name="Ballhausen B."/>
            <person name="Berger M."/>
            <person name="Brinkhoff T."/>
            <person name="Buchholz I."/>
            <person name="Bunk B."/>
            <person name="Cypionka H."/>
            <person name="Daniel R."/>
            <person name="Drepper T."/>
            <person name="Gerdts G."/>
            <person name="Hahnke S."/>
            <person name="Han C."/>
            <person name="Jahn D."/>
            <person name="Kalhoefer D."/>
            <person name="Kiss H."/>
            <person name="Klenk H.P."/>
            <person name="Kyrpides N."/>
            <person name="Liebl W."/>
            <person name="Liesegang H."/>
            <person name="Meincke L."/>
            <person name="Pati A."/>
            <person name="Petersen J."/>
            <person name="Piekarski T."/>
            <person name="Pommerenke C."/>
            <person name="Pradella S."/>
            <person name="Pukall R."/>
            <person name="Rabus R."/>
            <person name="Stackebrandt E."/>
            <person name="Thole S."/>
            <person name="Thompson L."/>
            <person name="Tielen P."/>
            <person name="Tomasch J."/>
            <person name="von Jan M."/>
            <person name="Wanphrut N."/>
            <person name="Wichels A."/>
            <person name="Zech H."/>
            <person name="Simon M."/>
        </authorList>
    </citation>
    <scope>NUCLEOTIDE SEQUENCE [LARGE SCALE GENOMIC DNA]</scope>
    <source>
        <strain evidence="4">DSM 16493 / NCIMB 14021 / DFL 12</strain>
    </source>
</reference>
<dbReference type="InterPro" id="IPR036366">
    <property type="entry name" value="PGBDSf"/>
</dbReference>
<name>A8LS48_DINSH</name>
<dbReference type="RefSeq" id="WP_012179072.1">
    <property type="nucleotide sequence ID" value="NC_009952.1"/>
</dbReference>
<gene>
    <name evidence="3" type="ordered locus">Dshi_2405</name>
</gene>
<evidence type="ECO:0000256" key="1">
    <source>
        <dbReference type="SAM" id="SignalP"/>
    </source>
</evidence>
<dbReference type="Proteomes" id="UP000006833">
    <property type="component" value="Chromosome"/>
</dbReference>
<organism evidence="3 4">
    <name type="scientific">Dinoroseobacter shibae (strain DSM 16493 / NCIMB 14021 / DFL 12)</name>
    <dbReference type="NCBI Taxonomy" id="398580"/>
    <lineage>
        <taxon>Bacteria</taxon>
        <taxon>Pseudomonadati</taxon>
        <taxon>Pseudomonadota</taxon>
        <taxon>Alphaproteobacteria</taxon>
        <taxon>Rhodobacterales</taxon>
        <taxon>Roseobacteraceae</taxon>
        <taxon>Dinoroseobacter</taxon>
    </lineage>
</organism>
<dbReference type="Pfam" id="PF01471">
    <property type="entry name" value="PG_binding_1"/>
    <property type="match status" value="1"/>
</dbReference>